<geneLocation type="plasmid" evidence="1">
    <name>unnamed2</name>
</geneLocation>
<dbReference type="AlphaFoldDB" id="A0A494TFK7"/>
<organism evidence="1 2">
    <name type="scientific">Sphingomonas paeninsulae</name>
    <dbReference type="NCBI Taxonomy" id="2319844"/>
    <lineage>
        <taxon>Bacteria</taxon>
        <taxon>Pseudomonadati</taxon>
        <taxon>Pseudomonadota</taxon>
        <taxon>Alphaproteobacteria</taxon>
        <taxon>Sphingomonadales</taxon>
        <taxon>Sphingomonadaceae</taxon>
        <taxon>Sphingomonas</taxon>
    </lineage>
</organism>
<dbReference type="EMBL" id="CP032827">
    <property type="protein sequence ID" value="AYJ84621.1"/>
    <property type="molecule type" value="Genomic_DNA"/>
</dbReference>
<sequence length="110" mass="11964">MAPSLGVGSALRFEDIESSFGEEGRMPAAQAVALIAIPVGTPLSDARATLERAGARCNMQRLHPSIMECIYAQRVTVDDYYPADIIWTTRLHGDGVRVTGMTVSRAFDKH</sequence>
<accession>A0A494TFK7</accession>
<protein>
    <submittedName>
        <fullName evidence="1">Uncharacterized protein</fullName>
    </submittedName>
</protein>
<name>A0A494TFK7_SPHPE</name>
<evidence type="ECO:0000313" key="2">
    <source>
        <dbReference type="Proteomes" id="UP000276254"/>
    </source>
</evidence>
<evidence type="ECO:0000313" key="1">
    <source>
        <dbReference type="EMBL" id="AYJ84621.1"/>
    </source>
</evidence>
<proteinExistence type="predicted"/>
<reference evidence="1 2" key="1">
    <citation type="submission" date="2018-09" db="EMBL/GenBank/DDBJ databases">
        <title>Sphingomonas peninsula sp. nov., isolated from fildes peninsula, Antarctic soil.</title>
        <authorList>
            <person name="Yingchao G."/>
        </authorList>
    </citation>
    <scope>NUCLEOTIDE SEQUENCE [LARGE SCALE GENOMIC DNA]</scope>
    <source>
        <strain evidence="1 2">YZ-8</strain>
        <plasmid evidence="1 2">unnamed2</plasmid>
    </source>
</reference>
<keyword evidence="1" id="KW-0614">Plasmid</keyword>
<dbReference type="Proteomes" id="UP000276254">
    <property type="component" value="Plasmid unnamed2"/>
</dbReference>
<gene>
    <name evidence="1" type="ORF">D3Y57_00505</name>
</gene>
<keyword evidence="2" id="KW-1185">Reference proteome</keyword>
<dbReference type="OrthoDB" id="7475735at2"/>
<dbReference type="KEGG" id="spha:D3Y57_00505"/>